<organism evidence="2 3">
    <name type="scientific">Zopfia rhizophila CBS 207.26</name>
    <dbReference type="NCBI Taxonomy" id="1314779"/>
    <lineage>
        <taxon>Eukaryota</taxon>
        <taxon>Fungi</taxon>
        <taxon>Dikarya</taxon>
        <taxon>Ascomycota</taxon>
        <taxon>Pezizomycotina</taxon>
        <taxon>Dothideomycetes</taxon>
        <taxon>Dothideomycetes incertae sedis</taxon>
        <taxon>Zopfiaceae</taxon>
        <taxon>Zopfia</taxon>
    </lineage>
</organism>
<evidence type="ECO:0000313" key="2">
    <source>
        <dbReference type="EMBL" id="KAF2187241.1"/>
    </source>
</evidence>
<sequence length="193" mass="20788">MRYFITLAGLVALVSAVPQAPTITPVPTITIADPTISVIASTSLNVLTTSFPVVPTGLTPINGTSTSRRKKSHWEPIPIFSKSCDCPAISKGNYPCWATDPVQSCLFEENHSWVCWTSANFGCPSPTRELPTPSPCKNHAKPNLSASATRFPPPPRLVGQGQLSLSLVIVPCCKAVAPGVQRRRTGNKIWIHF</sequence>
<dbReference type="AlphaFoldDB" id="A0A6A6E5P4"/>
<keyword evidence="1" id="KW-0732">Signal</keyword>
<evidence type="ECO:0008006" key="4">
    <source>
        <dbReference type="Google" id="ProtNLM"/>
    </source>
</evidence>
<dbReference type="EMBL" id="ML994627">
    <property type="protein sequence ID" value="KAF2187241.1"/>
    <property type="molecule type" value="Genomic_DNA"/>
</dbReference>
<feature type="chain" id="PRO_5025551362" description="Extracellular membrane protein CFEM domain-containing protein" evidence="1">
    <location>
        <begin position="17"/>
        <end position="193"/>
    </location>
</feature>
<keyword evidence="3" id="KW-1185">Reference proteome</keyword>
<reference evidence="2" key="1">
    <citation type="journal article" date="2020" name="Stud. Mycol.">
        <title>101 Dothideomycetes genomes: a test case for predicting lifestyles and emergence of pathogens.</title>
        <authorList>
            <person name="Haridas S."/>
            <person name="Albert R."/>
            <person name="Binder M."/>
            <person name="Bloem J."/>
            <person name="Labutti K."/>
            <person name="Salamov A."/>
            <person name="Andreopoulos B."/>
            <person name="Baker S."/>
            <person name="Barry K."/>
            <person name="Bills G."/>
            <person name="Bluhm B."/>
            <person name="Cannon C."/>
            <person name="Castanera R."/>
            <person name="Culley D."/>
            <person name="Daum C."/>
            <person name="Ezra D."/>
            <person name="Gonzalez J."/>
            <person name="Henrissat B."/>
            <person name="Kuo A."/>
            <person name="Liang C."/>
            <person name="Lipzen A."/>
            <person name="Lutzoni F."/>
            <person name="Magnuson J."/>
            <person name="Mondo S."/>
            <person name="Nolan M."/>
            <person name="Ohm R."/>
            <person name="Pangilinan J."/>
            <person name="Park H.-J."/>
            <person name="Ramirez L."/>
            <person name="Alfaro M."/>
            <person name="Sun H."/>
            <person name="Tritt A."/>
            <person name="Yoshinaga Y."/>
            <person name="Zwiers L.-H."/>
            <person name="Turgeon B."/>
            <person name="Goodwin S."/>
            <person name="Spatafora J."/>
            <person name="Crous P."/>
            <person name="Grigoriev I."/>
        </authorList>
    </citation>
    <scope>NUCLEOTIDE SEQUENCE</scope>
    <source>
        <strain evidence="2">CBS 207.26</strain>
    </source>
</reference>
<protein>
    <recommendedName>
        <fullName evidence="4">Extracellular membrane protein CFEM domain-containing protein</fullName>
    </recommendedName>
</protein>
<evidence type="ECO:0000256" key="1">
    <source>
        <dbReference type="SAM" id="SignalP"/>
    </source>
</evidence>
<gene>
    <name evidence="2" type="ORF">K469DRAFT_725321</name>
</gene>
<proteinExistence type="predicted"/>
<evidence type="ECO:0000313" key="3">
    <source>
        <dbReference type="Proteomes" id="UP000800200"/>
    </source>
</evidence>
<dbReference type="OrthoDB" id="3692961at2759"/>
<dbReference type="Proteomes" id="UP000800200">
    <property type="component" value="Unassembled WGS sequence"/>
</dbReference>
<accession>A0A6A6E5P4</accession>
<name>A0A6A6E5P4_9PEZI</name>
<feature type="signal peptide" evidence="1">
    <location>
        <begin position="1"/>
        <end position="16"/>
    </location>
</feature>